<dbReference type="PIRSF" id="PIRSF026631">
    <property type="entry name" value="UCP026631"/>
    <property type="match status" value="1"/>
</dbReference>
<feature type="transmembrane region" description="Helical" evidence="1">
    <location>
        <begin position="39"/>
        <end position="62"/>
    </location>
</feature>
<dbReference type="PANTHER" id="PTHR34473">
    <property type="entry name" value="UPF0699 TRANSMEMBRANE PROTEIN YDBS"/>
    <property type="match status" value="1"/>
</dbReference>
<keyword evidence="1" id="KW-0812">Transmembrane</keyword>
<dbReference type="Pfam" id="PF03703">
    <property type="entry name" value="bPH_2"/>
    <property type="match status" value="3"/>
</dbReference>
<dbReference type="InterPro" id="IPR005182">
    <property type="entry name" value="YdbS-like_PH"/>
</dbReference>
<dbReference type="PANTHER" id="PTHR34473:SF2">
    <property type="entry name" value="UPF0699 TRANSMEMBRANE PROTEIN YDBT"/>
    <property type="match status" value="1"/>
</dbReference>
<reference evidence="3" key="1">
    <citation type="submission" date="2022-10" db="EMBL/GenBank/DDBJ databases">
        <title>Mechanism of multi-heavy metal repair in Cytobacillus Firmus M7.</title>
        <authorList>
            <person name="Li X."/>
            <person name="Yu C."/>
        </authorList>
    </citation>
    <scope>NUCLEOTIDE SEQUENCE</scope>
    <source>
        <strain evidence="3">M7</strain>
    </source>
</reference>
<protein>
    <submittedName>
        <fullName evidence="3">PH domain-containing protein</fullName>
    </submittedName>
</protein>
<dbReference type="AlphaFoldDB" id="A0AA46SLS9"/>
<feature type="transmembrane region" description="Helical" evidence="1">
    <location>
        <begin position="211"/>
        <end position="234"/>
    </location>
</feature>
<feature type="transmembrane region" description="Helical" evidence="1">
    <location>
        <begin position="343"/>
        <end position="364"/>
    </location>
</feature>
<sequence length="484" mass="54769">MKQARRYHPLHMLFGVFQLLRNAAFIALFLFVMKADSHFFLIVWGRNLFLPFLALAGISIFLKWLSNKYTVDDTEIHLSKGVFVRSKQTVPFSKVQNTHRHTSILHRLFGVTSLTLETGMEGIDSAVEFKVISLKGAAWLEEKVSAETEAEMPDMSGRTLHFTPEKKDLIKAAYTSLSFLVLLSLIASIYTKASEFMDLEQRGLDFLKVHFSSWQVQASALIFFLLLSVLAGFLRTYIQYGKYEILSDEKRIYIRKGFLEETSFSISKDRVQAIEIKQNAMKRMAGVAEVKLAAAGDVMEGEEKEGVNSLFPFLPVDRAYKLAEEILPAYEVSQSMVPLPKNALWASLLSPSWLWIISTAALSYFKPEFLGFGETWIAASVILFILVVFARAAGYANARYLINGSFIQFKTGIIGTRVFISKRSKIIEAEVTATRWQKMFGLASIKTVNRGKPVQHAGMENVPAEWASSFHTWYKSRIAEVKIK</sequence>
<evidence type="ECO:0000313" key="3">
    <source>
        <dbReference type="EMBL" id="UYG97614.1"/>
    </source>
</evidence>
<feature type="domain" description="YdbS-like PH" evidence="2">
    <location>
        <begin position="64"/>
        <end position="138"/>
    </location>
</feature>
<feature type="transmembrane region" description="Helical" evidence="1">
    <location>
        <begin position="172"/>
        <end position="191"/>
    </location>
</feature>
<gene>
    <name evidence="3" type="ORF">OD459_11585</name>
</gene>
<dbReference type="InterPro" id="IPR014529">
    <property type="entry name" value="UCP026631"/>
</dbReference>
<dbReference type="RefSeq" id="WP_263600028.1">
    <property type="nucleotide sequence ID" value="NZ_CP107027.1"/>
</dbReference>
<evidence type="ECO:0000256" key="1">
    <source>
        <dbReference type="SAM" id="Phobius"/>
    </source>
</evidence>
<name>A0AA46SLS9_CYTFI</name>
<evidence type="ECO:0000259" key="2">
    <source>
        <dbReference type="Pfam" id="PF03703"/>
    </source>
</evidence>
<proteinExistence type="predicted"/>
<feature type="transmembrane region" description="Helical" evidence="1">
    <location>
        <begin position="376"/>
        <end position="396"/>
    </location>
</feature>
<feature type="domain" description="YdbS-like PH" evidence="2">
    <location>
        <begin position="243"/>
        <end position="326"/>
    </location>
</feature>
<organism evidence="3 4">
    <name type="scientific">Cytobacillus firmus</name>
    <name type="common">Bacillus firmus</name>
    <dbReference type="NCBI Taxonomy" id="1399"/>
    <lineage>
        <taxon>Bacteria</taxon>
        <taxon>Bacillati</taxon>
        <taxon>Bacillota</taxon>
        <taxon>Bacilli</taxon>
        <taxon>Bacillales</taxon>
        <taxon>Bacillaceae</taxon>
        <taxon>Cytobacillus</taxon>
    </lineage>
</organism>
<keyword evidence="1" id="KW-1133">Transmembrane helix</keyword>
<keyword evidence="1" id="KW-0472">Membrane</keyword>
<dbReference type="Proteomes" id="UP001163104">
    <property type="component" value="Chromosome"/>
</dbReference>
<evidence type="ECO:0000313" key="4">
    <source>
        <dbReference type="Proteomes" id="UP001163104"/>
    </source>
</evidence>
<accession>A0AA46SLS9</accession>
<feature type="domain" description="YdbS-like PH" evidence="2">
    <location>
        <begin position="395"/>
        <end position="455"/>
    </location>
</feature>
<dbReference type="EMBL" id="CP107027">
    <property type="protein sequence ID" value="UYG97614.1"/>
    <property type="molecule type" value="Genomic_DNA"/>
</dbReference>
<feature type="transmembrane region" description="Helical" evidence="1">
    <location>
        <begin position="12"/>
        <end position="33"/>
    </location>
</feature>